<protein>
    <recommendedName>
        <fullName evidence="3">GatB/YqeY domain-containing protein</fullName>
    </recommendedName>
</protein>
<dbReference type="Gene3D" id="1.10.1510.10">
    <property type="entry name" value="Uncharacterised protein YqeY/AIM41 PF09424, N-terminal domain"/>
    <property type="match status" value="1"/>
</dbReference>
<dbReference type="Gene3D" id="1.10.10.410">
    <property type="match status" value="1"/>
</dbReference>
<dbReference type="RefSeq" id="WP_091636278.1">
    <property type="nucleotide sequence ID" value="NZ_FNYW01000042.1"/>
</dbReference>
<evidence type="ECO:0000313" key="2">
    <source>
        <dbReference type="Proteomes" id="UP000198564"/>
    </source>
</evidence>
<dbReference type="AlphaFoldDB" id="A0A1H6V5Y9"/>
<dbReference type="InterPro" id="IPR023168">
    <property type="entry name" value="GatB_Yqey_C_2"/>
</dbReference>
<dbReference type="PANTHER" id="PTHR28055:SF1">
    <property type="entry name" value="ALTERED INHERITANCE OF MITOCHONDRIA PROTEIN 41, MITOCHONDRIAL"/>
    <property type="match status" value="1"/>
</dbReference>
<dbReference type="OrthoDB" id="9794041at2"/>
<sequence length="148" mass="16732">MSKLDLLNQDMKTAMKRKEKETLSTVRMLKSALQTEQINKGEELTEEEELTILAREKKQRMESLNEFKSAGRDDLVLKLEKELSIVNNYLPEQLSEDDVRSIVQETIAKTQASSMQDMGKVMGALMPKVKGKADGSLVSSIVKEELNK</sequence>
<dbReference type="InterPro" id="IPR003789">
    <property type="entry name" value="Asn/Gln_tRNA_amidoTrase-B-like"/>
</dbReference>
<evidence type="ECO:0000313" key="1">
    <source>
        <dbReference type="EMBL" id="SEI98364.1"/>
    </source>
</evidence>
<dbReference type="PANTHER" id="PTHR28055">
    <property type="entry name" value="ALTERED INHERITANCE OF MITOCHONDRIA PROTEIN 41, MITOCHONDRIAL"/>
    <property type="match status" value="1"/>
</dbReference>
<evidence type="ECO:0008006" key="3">
    <source>
        <dbReference type="Google" id="ProtNLM"/>
    </source>
</evidence>
<dbReference type="STRING" id="1130080.SAMN04488113_14213"/>
<dbReference type="SUPFAM" id="SSF89095">
    <property type="entry name" value="GatB/YqeY motif"/>
    <property type="match status" value="1"/>
</dbReference>
<proteinExistence type="predicted"/>
<dbReference type="GO" id="GO:0016884">
    <property type="term" value="F:carbon-nitrogen ligase activity, with glutamine as amido-N-donor"/>
    <property type="evidence" value="ECO:0007669"/>
    <property type="project" value="InterPro"/>
</dbReference>
<accession>A0A1H6V5Y9</accession>
<organism evidence="1 2">
    <name type="scientific">Alkalibacterium gilvum</name>
    <dbReference type="NCBI Taxonomy" id="1130080"/>
    <lineage>
        <taxon>Bacteria</taxon>
        <taxon>Bacillati</taxon>
        <taxon>Bacillota</taxon>
        <taxon>Bacilli</taxon>
        <taxon>Lactobacillales</taxon>
        <taxon>Carnobacteriaceae</taxon>
        <taxon>Alkalibacterium</taxon>
    </lineage>
</organism>
<reference evidence="2" key="1">
    <citation type="submission" date="2016-10" db="EMBL/GenBank/DDBJ databases">
        <authorList>
            <person name="Varghese N."/>
            <person name="Submissions S."/>
        </authorList>
    </citation>
    <scope>NUCLEOTIDE SEQUENCE [LARGE SCALE GENOMIC DNA]</scope>
    <source>
        <strain evidence="2">DSM 25751</strain>
    </source>
</reference>
<keyword evidence="2" id="KW-1185">Reference proteome</keyword>
<gene>
    <name evidence="1" type="ORF">SAMN04488113_14213</name>
</gene>
<dbReference type="Pfam" id="PF09424">
    <property type="entry name" value="YqeY"/>
    <property type="match status" value="1"/>
</dbReference>
<dbReference type="Proteomes" id="UP000198564">
    <property type="component" value="Unassembled WGS sequence"/>
</dbReference>
<dbReference type="EMBL" id="FNYW01000042">
    <property type="protein sequence ID" value="SEI98364.1"/>
    <property type="molecule type" value="Genomic_DNA"/>
</dbReference>
<dbReference type="InterPro" id="IPR042184">
    <property type="entry name" value="YqeY/Aim41_N"/>
</dbReference>
<name>A0A1H6V5Y9_9LACT</name>
<dbReference type="InterPro" id="IPR019004">
    <property type="entry name" value="YqeY/Aim41"/>
</dbReference>